<accession>A0ABU5QRU3</accession>
<gene>
    <name evidence="1" type="ORF">VB264_18565</name>
</gene>
<keyword evidence="2" id="KW-1185">Reference proteome</keyword>
<dbReference type="EMBL" id="JAYFUL010000038">
    <property type="protein sequence ID" value="MEA5259807.1"/>
    <property type="molecule type" value="Genomic_DNA"/>
</dbReference>
<name>A0ABU5QRU3_9BACT</name>
<dbReference type="RefSeq" id="WP_323251746.1">
    <property type="nucleotide sequence ID" value="NZ_JAYFUL010000038.1"/>
</dbReference>
<evidence type="ECO:0000313" key="1">
    <source>
        <dbReference type="EMBL" id="MEA5259807.1"/>
    </source>
</evidence>
<sequence length="101" mass="11428">MPTHHNGLVLKSEKSNRAAGANHLQNQNTLLKSIPNDGLEEGDKLSQHQANDLDSGLLWSRANKLLLFVQNKATLTSVLDVNNHKFPHLFILFHSWKYLSF</sequence>
<evidence type="ECO:0000313" key="2">
    <source>
        <dbReference type="Proteomes" id="UP001304671"/>
    </source>
</evidence>
<dbReference type="Proteomes" id="UP001304671">
    <property type="component" value="Unassembled WGS sequence"/>
</dbReference>
<proteinExistence type="predicted"/>
<protein>
    <submittedName>
        <fullName evidence="1">Uncharacterized protein</fullName>
    </submittedName>
</protein>
<organism evidence="1 2">
    <name type="scientific">Arcicella aquatica</name>
    <dbReference type="NCBI Taxonomy" id="217141"/>
    <lineage>
        <taxon>Bacteria</taxon>
        <taxon>Pseudomonadati</taxon>
        <taxon>Bacteroidota</taxon>
        <taxon>Cytophagia</taxon>
        <taxon>Cytophagales</taxon>
        <taxon>Flectobacillaceae</taxon>
        <taxon>Arcicella</taxon>
    </lineage>
</organism>
<comment type="caution">
    <text evidence="1">The sequence shown here is derived from an EMBL/GenBank/DDBJ whole genome shotgun (WGS) entry which is preliminary data.</text>
</comment>
<reference evidence="1 2" key="1">
    <citation type="submission" date="2023-12" db="EMBL/GenBank/DDBJ databases">
        <title>Novel species of the genus Arcicella isolated from rivers.</title>
        <authorList>
            <person name="Lu H."/>
        </authorList>
    </citation>
    <scope>NUCLEOTIDE SEQUENCE [LARGE SCALE GENOMIC DNA]</scope>
    <source>
        <strain evidence="1 2">LMG 21963</strain>
    </source>
</reference>